<name>A0A9D1S219_9CORY</name>
<dbReference type="InterPro" id="IPR008523">
    <property type="entry name" value="DUF805"/>
</dbReference>
<keyword evidence="2" id="KW-1133">Transmembrane helix</keyword>
<protein>
    <submittedName>
        <fullName evidence="3">DUF805 domain-containing protein</fullName>
    </submittedName>
</protein>
<accession>A0A9D1S219</accession>
<sequence length="190" mass="21040">MTHHPGDLQPENPYAQASGGPGAYPAPPAHEQAHMPEGEPPVAYPMYGAGPGKAIKRLFTRWNRFKGRSSRSEFWWVFLFSNILFGILYALMAAVNGVDEYGDPQFSADTPGQLAVTVVFLAVALVLLVPVLAVSWRRLHDAGFAGPWYFINIIPFFGTIAFLVMAAVDTRPNKMKAKWEDSQVLKSEKF</sequence>
<reference evidence="3" key="2">
    <citation type="submission" date="2021-04" db="EMBL/GenBank/DDBJ databases">
        <authorList>
            <person name="Gilroy R."/>
        </authorList>
    </citation>
    <scope>NUCLEOTIDE SEQUENCE</scope>
    <source>
        <strain evidence="3">4376</strain>
    </source>
</reference>
<dbReference type="PANTHER" id="PTHR34980">
    <property type="entry name" value="INNER MEMBRANE PROTEIN-RELATED-RELATED"/>
    <property type="match status" value="1"/>
</dbReference>
<feature type="region of interest" description="Disordered" evidence="1">
    <location>
        <begin position="1"/>
        <end position="41"/>
    </location>
</feature>
<evidence type="ECO:0000313" key="4">
    <source>
        <dbReference type="Proteomes" id="UP000824189"/>
    </source>
</evidence>
<dbReference type="GO" id="GO:0005886">
    <property type="term" value="C:plasma membrane"/>
    <property type="evidence" value="ECO:0007669"/>
    <property type="project" value="TreeGrafter"/>
</dbReference>
<gene>
    <name evidence="3" type="ORF">H9867_10320</name>
</gene>
<evidence type="ECO:0000256" key="2">
    <source>
        <dbReference type="SAM" id="Phobius"/>
    </source>
</evidence>
<dbReference type="EMBL" id="DXFZ01000121">
    <property type="protein sequence ID" value="HIW96851.1"/>
    <property type="molecule type" value="Genomic_DNA"/>
</dbReference>
<evidence type="ECO:0000256" key="1">
    <source>
        <dbReference type="SAM" id="MobiDB-lite"/>
    </source>
</evidence>
<organism evidence="3 4">
    <name type="scientific">Candidatus Corynebacterium gallistercoris</name>
    <dbReference type="NCBI Taxonomy" id="2838530"/>
    <lineage>
        <taxon>Bacteria</taxon>
        <taxon>Bacillati</taxon>
        <taxon>Actinomycetota</taxon>
        <taxon>Actinomycetes</taxon>
        <taxon>Mycobacteriales</taxon>
        <taxon>Corynebacteriaceae</taxon>
        <taxon>Corynebacterium</taxon>
    </lineage>
</organism>
<dbReference type="PANTHER" id="PTHR34980:SF2">
    <property type="entry name" value="INNER MEMBRANE PROTEIN YHAH-RELATED"/>
    <property type="match status" value="1"/>
</dbReference>
<reference evidence="3" key="1">
    <citation type="journal article" date="2021" name="PeerJ">
        <title>Extensive microbial diversity within the chicken gut microbiome revealed by metagenomics and culture.</title>
        <authorList>
            <person name="Gilroy R."/>
            <person name="Ravi A."/>
            <person name="Getino M."/>
            <person name="Pursley I."/>
            <person name="Horton D.L."/>
            <person name="Alikhan N.F."/>
            <person name="Baker D."/>
            <person name="Gharbi K."/>
            <person name="Hall N."/>
            <person name="Watson M."/>
            <person name="Adriaenssens E.M."/>
            <person name="Foster-Nyarko E."/>
            <person name="Jarju S."/>
            <person name="Secka A."/>
            <person name="Antonio M."/>
            <person name="Oren A."/>
            <person name="Chaudhuri R.R."/>
            <person name="La Ragione R."/>
            <person name="Hildebrand F."/>
            <person name="Pallen M.J."/>
        </authorList>
    </citation>
    <scope>NUCLEOTIDE SEQUENCE</scope>
    <source>
        <strain evidence="3">4376</strain>
    </source>
</reference>
<dbReference type="Pfam" id="PF05656">
    <property type="entry name" value="DUF805"/>
    <property type="match status" value="1"/>
</dbReference>
<feature type="transmembrane region" description="Helical" evidence="2">
    <location>
        <begin position="74"/>
        <end position="94"/>
    </location>
</feature>
<dbReference type="Proteomes" id="UP000824189">
    <property type="component" value="Unassembled WGS sequence"/>
</dbReference>
<keyword evidence="2" id="KW-0472">Membrane</keyword>
<dbReference type="AlphaFoldDB" id="A0A9D1S219"/>
<evidence type="ECO:0000313" key="3">
    <source>
        <dbReference type="EMBL" id="HIW96851.1"/>
    </source>
</evidence>
<feature type="transmembrane region" description="Helical" evidence="2">
    <location>
        <begin position="114"/>
        <end position="136"/>
    </location>
</feature>
<keyword evidence="2" id="KW-0812">Transmembrane</keyword>
<proteinExistence type="predicted"/>
<feature type="transmembrane region" description="Helical" evidence="2">
    <location>
        <begin position="148"/>
        <end position="168"/>
    </location>
</feature>
<comment type="caution">
    <text evidence="3">The sequence shown here is derived from an EMBL/GenBank/DDBJ whole genome shotgun (WGS) entry which is preliminary data.</text>
</comment>